<dbReference type="GO" id="GO:0035523">
    <property type="term" value="P:protein K29-linked deubiquitination"/>
    <property type="evidence" value="ECO:0007669"/>
    <property type="project" value="TreeGrafter"/>
</dbReference>
<dbReference type="InterPro" id="IPR051346">
    <property type="entry name" value="OTU_Deubiquitinase"/>
</dbReference>
<comment type="caution">
    <text evidence="13">The sequence shown here is derived from an EMBL/GenBank/DDBJ whole genome shotgun (WGS) entry which is preliminary data.</text>
</comment>
<keyword evidence="6" id="KW-0833">Ubl conjugation pathway</keyword>
<keyword evidence="5 10" id="KW-0863">Zinc-finger</keyword>
<dbReference type="GO" id="GO:0070530">
    <property type="term" value="F:K63-linked polyubiquitin modification-dependent protein binding"/>
    <property type="evidence" value="ECO:0007669"/>
    <property type="project" value="TreeGrafter"/>
</dbReference>
<dbReference type="Gene3D" id="4.10.1060.10">
    <property type="entry name" value="Zinc finger, RanBP2-type"/>
    <property type="match status" value="3"/>
</dbReference>
<evidence type="ECO:0000256" key="9">
    <source>
        <dbReference type="ARBA" id="ARBA00022833"/>
    </source>
</evidence>
<keyword evidence="4" id="KW-0479">Metal-binding</keyword>
<comment type="catalytic activity">
    <reaction evidence="1">
        <text>Thiol-dependent hydrolysis of ester, thioester, amide, peptide and isopeptide bonds formed by the C-terminal Gly of ubiquitin (a 76-residue protein attached to proteins as an intracellular targeting signal).</text>
        <dbReference type="EC" id="3.4.19.12"/>
    </reaction>
</comment>
<dbReference type="OrthoDB" id="6275030at2759"/>
<evidence type="ECO:0000256" key="10">
    <source>
        <dbReference type="PROSITE-ProRule" id="PRU00322"/>
    </source>
</evidence>
<evidence type="ECO:0000256" key="2">
    <source>
        <dbReference type="ARBA" id="ARBA00012759"/>
    </source>
</evidence>
<keyword evidence="8" id="KW-0788">Thiol protease</keyword>
<dbReference type="AlphaFoldDB" id="A0A9Q0EPT8"/>
<reference evidence="13" key="1">
    <citation type="submission" date="2022-07" db="EMBL/GenBank/DDBJ databases">
        <title>Chromosome-level genome of Muraenolepis orangiensis.</title>
        <authorList>
            <person name="Kim J."/>
        </authorList>
    </citation>
    <scope>NUCLEOTIDE SEQUENCE</scope>
    <source>
        <strain evidence="13">KU_S4_2022</strain>
        <tissue evidence="13">Muscle</tissue>
    </source>
</reference>
<proteinExistence type="predicted"/>
<dbReference type="GO" id="GO:1990168">
    <property type="term" value="P:protein K33-linked deubiquitination"/>
    <property type="evidence" value="ECO:0007669"/>
    <property type="project" value="TreeGrafter"/>
</dbReference>
<feature type="compositionally biased region" description="Basic and acidic residues" evidence="11">
    <location>
        <begin position="196"/>
        <end position="206"/>
    </location>
</feature>
<dbReference type="EMBL" id="JANIIK010000040">
    <property type="protein sequence ID" value="KAJ3608387.1"/>
    <property type="molecule type" value="Genomic_DNA"/>
</dbReference>
<evidence type="ECO:0000313" key="14">
    <source>
        <dbReference type="Proteomes" id="UP001148018"/>
    </source>
</evidence>
<dbReference type="Proteomes" id="UP001148018">
    <property type="component" value="Unassembled WGS sequence"/>
</dbReference>
<feature type="domain" description="RanBP2-type" evidence="12">
    <location>
        <begin position="3"/>
        <end position="33"/>
    </location>
</feature>
<dbReference type="PANTHER" id="PTHR13367:SF28">
    <property type="entry name" value="UBIQUITIN THIOESTERASE ZRANB1"/>
    <property type="match status" value="1"/>
</dbReference>
<feature type="domain" description="RanBP2-type" evidence="12">
    <location>
        <begin position="166"/>
        <end position="195"/>
    </location>
</feature>
<keyword evidence="9" id="KW-0862">Zinc</keyword>
<feature type="region of interest" description="Disordered" evidence="11">
    <location>
        <begin position="126"/>
        <end position="160"/>
    </location>
</feature>
<keyword evidence="3" id="KW-0645">Protease</keyword>
<dbReference type="GO" id="GO:0030177">
    <property type="term" value="P:positive regulation of Wnt signaling pathway"/>
    <property type="evidence" value="ECO:0007669"/>
    <property type="project" value="TreeGrafter"/>
</dbReference>
<dbReference type="PROSITE" id="PS01358">
    <property type="entry name" value="ZF_RANBP2_1"/>
    <property type="match status" value="3"/>
</dbReference>
<dbReference type="GO" id="GO:0004843">
    <property type="term" value="F:cysteine-type deubiquitinase activity"/>
    <property type="evidence" value="ECO:0007669"/>
    <property type="project" value="UniProtKB-EC"/>
</dbReference>
<accession>A0A9Q0EPT8</accession>
<dbReference type="PROSITE" id="PS50199">
    <property type="entry name" value="ZF_RANBP2_2"/>
    <property type="match status" value="3"/>
</dbReference>
<evidence type="ECO:0000256" key="5">
    <source>
        <dbReference type="ARBA" id="ARBA00022771"/>
    </source>
</evidence>
<organism evidence="13 14">
    <name type="scientific">Muraenolepis orangiensis</name>
    <name type="common">Patagonian moray cod</name>
    <dbReference type="NCBI Taxonomy" id="630683"/>
    <lineage>
        <taxon>Eukaryota</taxon>
        <taxon>Metazoa</taxon>
        <taxon>Chordata</taxon>
        <taxon>Craniata</taxon>
        <taxon>Vertebrata</taxon>
        <taxon>Euteleostomi</taxon>
        <taxon>Actinopterygii</taxon>
        <taxon>Neopterygii</taxon>
        <taxon>Teleostei</taxon>
        <taxon>Neoteleostei</taxon>
        <taxon>Acanthomorphata</taxon>
        <taxon>Zeiogadaria</taxon>
        <taxon>Gadariae</taxon>
        <taxon>Gadiformes</taxon>
        <taxon>Muraenolepidoidei</taxon>
        <taxon>Muraenolepididae</taxon>
        <taxon>Muraenolepis</taxon>
    </lineage>
</organism>
<keyword evidence="7" id="KW-0378">Hydrolase</keyword>
<evidence type="ECO:0000313" key="13">
    <source>
        <dbReference type="EMBL" id="KAJ3608387.1"/>
    </source>
</evidence>
<feature type="compositionally biased region" description="Polar residues" evidence="11">
    <location>
        <begin position="132"/>
        <end position="142"/>
    </location>
</feature>
<keyword evidence="14" id="KW-1185">Reference proteome</keyword>
<dbReference type="Pfam" id="PF18418">
    <property type="entry name" value="AnkUBD"/>
    <property type="match status" value="1"/>
</dbReference>
<evidence type="ECO:0000256" key="7">
    <source>
        <dbReference type="ARBA" id="ARBA00022801"/>
    </source>
</evidence>
<dbReference type="InterPro" id="IPR001876">
    <property type="entry name" value="Znf_RanBP2"/>
</dbReference>
<feature type="region of interest" description="Disordered" evidence="11">
    <location>
        <begin position="191"/>
        <end position="240"/>
    </location>
</feature>
<gene>
    <name evidence="13" type="ORF">NHX12_025434</name>
</gene>
<dbReference type="GO" id="GO:0071947">
    <property type="term" value="P:protein deubiquitination involved in ubiquitin-dependent protein catabolic process"/>
    <property type="evidence" value="ECO:0007669"/>
    <property type="project" value="TreeGrafter"/>
</dbReference>
<dbReference type="Pfam" id="PF00641">
    <property type="entry name" value="Zn_ribbon_RanBP"/>
    <property type="match status" value="2"/>
</dbReference>
<evidence type="ECO:0000259" key="12">
    <source>
        <dbReference type="PROSITE" id="PS50199"/>
    </source>
</evidence>
<evidence type="ECO:0000256" key="3">
    <source>
        <dbReference type="ARBA" id="ARBA00022670"/>
    </source>
</evidence>
<evidence type="ECO:0000256" key="11">
    <source>
        <dbReference type="SAM" id="MobiDB-lite"/>
    </source>
</evidence>
<sequence>MTEQRIKWVCDYCTYENWPSAIKCTMCHAQRTSGPIITEESHTSGPGVDPAVGLGPLRTECGGGGGDGGGDGSPLICPDSSARPRVRPISTTEATSKWSCQVCTYLNWPRAIRCTQCLTQCRRASDLAPETPQASEDSNALRRSTPRPPASDPCEEYNDRNRRHTRQSRWTCTACAYQNWPKTLKCLACHQPRPSRRPESIERGESDETTTSSVITEQDENGWRLGGSGGGQGQGQRRPPISPELEAQVTMDFQRIELAAGAVSANEEQEVDYKKLKQIRNRMRKTDWRFLNACAGESLQGGGGRRRGGEGRFCIVPDF</sequence>
<dbReference type="InterPro" id="IPR041294">
    <property type="entry name" value="AnkUBD"/>
</dbReference>
<dbReference type="Gene3D" id="1.25.40.560">
    <property type="match status" value="1"/>
</dbReference>
<evidence type="ECO:0000256" key="6">
    <source>
        <dbReference type="ARBA" id="ARBA00022786"/>
    </source>
</evidence>
<protein>
    <recommendedName>
        <fullName evidence="2">ubiquitinyl hydrolase 1</fullName>
        <ecNumber evidence="2">3.4.19.12</ecNumber>
    </recommendedName>
</protein>
<dbReference type="FunFam" id="4.10.1060.10:FF:000006">
    <property type="entry name" value="ubiquitin thioesterase ZRANB1 isoform X1"/>
    <property type="match status" value="1"/>
</dbReference>
<dbReference type="GO" id="GO:0008270">
    <property type="term" value="F:zinc ion binding"/>
    <property type="evidence" value="ECO:0007669"/>
    <property type="project" value="UniProtKB-KW"/>
</dbReference>
<evidence type="ECO:0000256" key="1">
    <source>
        <dbReference type="ARBA" id="ARBA00000707"/>
    </source>
</evidence>
<dbReference type="GO" id="GO:0007010">
    <property type="term" value="P:cytoskeleton organization"/>
    <property type="evidence" value="ECO:0007669"/>
    <property type="project" value="TreeGrafter"/>
</dbReference>
<evidence type="ECO:0000256" key="8">
    <source>
        <dbReference type="ARBA" id="ARBA00022807"/>
    </source>
</evidence>
<dbReference type="PANTHER" id="PTHR13367">
    <property type="entry name" value="UBIQUITIN THIOESTERASE"/>
    <property type="match status" value="1"/>
</dbReference>
<name>A0A9Q0EPT8_9TELE</name>
<dbReference type="SMART" id="SM00547">
    <property type="entry name" value="ZnF_RBZ"/>
    <property type="match status" value="3"/>
</dbReference>
<dbReference type="GO" id="GO:0016477">
    <property type="term" value="P:cell migration"/>
    <property type="evidence" value="ECO:0007669"/>
    <property type="project" value="TreeGrafter"/>
</dbReference>
<feature type="compositionally biased region" description="Gly residues" evidence="11">
    <location>
        <begin position="224"/>
        <end position="234"/>
    </location>
</feature>
<evidence type="ECO:0000256" key="4">
    <source>
        <dbReference type="ARBA" id="ARBA00022723"/>
    </source>
</evidence>
<dbReference type="GO" id="GO:0005737">
    <property type="term" value="C:cytoplasm"/>
    <property type="evidence" value="ECO:0007669"/>
    <property type="project" value="TreeGrafter"/>
</dbReference>
<dbReference type="EC" id="3.4.19.12" evidence="2"/>
<feature type="domain" description="RanBP2-type" evidence="12">
    <location>
        <begin position="94"/>
        <end position="117"/>
    </location>
</feature>
<dbReference type="GO" id="GO:0005634">
    <property type="term" value="C:nucleus"/>
    <property type="evidence" value="ECO:0007669"/>
    <property type="project" value="TreeGrafter"/>
</dbReference>